<name>A0A858REM1_9BACT</name>
<evidence type="ECO:0000259" key="2">
    <source>
        <dbReference type="Pfam" id="PF03796"/>
    </source>
</evidence>
<accession>A0A858REM1</accession>
<dbReference type="KEGG" id="luo:HHL09_05625"/>
<dbReference type="GO" id="GO:0003678">
    <property type="term" value="F:DNA helicase activity"/>
    <property type="evidence" value="ECO:0007669"/>
    <property type="project" value="InterPro"/>
</dbReference>
<keyword evidence="4" id="KW-1185">Reference proteome</keyword>
<dbReference type="SUPFAM" id="SSF52540">
    <property type="entry name" value="P-loop containing nucleoside triphosphate hydrolases"/>
    <property type="match status" value="1"/>
</dbReference>
<reference evidence="3 4" key="1">
    <citation type="submission" date="2020-04" db="EMBL/GenBank/DDBJ databases">
        <title>Luteolibacter sp. G-1-1-1 isolated from soil.</title>
        <authorList>
            <person name="Dahal R.H."/>
        </authorList>
    </citation>
    <scope>NUCLEOTIDE SEQUENCE [LARGE SCALE GENOMIC DNA]</scope>
    <source>
        <strain evidence="3 4">G-1-1-1</strain>
    </source>
</reference>
<organism evidence="3 4">
    <name type="scientific">Luteolibacter luteus</name>
    <dbReference type="NCBI Taxonomy" id="2728835"/>
    <lineage>
        <taxon>Bacteria</taxon>
        <taxon>Pseudomonadati</taxon>
        <taxon>Verrucomicrobiota</taxon>
        <taxon>Verrucomicrobiia</taxon>
        <taxon>Verrucomicrobiales</taxon>
        <taxon>Verrucomicrobiaceae</taxon>
        <taxon>Luteolibacter</taxon>
    </lineage>
</organism>
<dbReference type="AlphaFoldDB" id="A0A858REM1"/>
<feature type="region of interest" description="Disordered" evidence="1">
    <location>
        <begin position="126"/>
        <end position="148"/>
    </location>
</feature>
<dbReference type="Pfam" id="PF03796">
    <property type="entry name" value="DnaB_C"/>
    <property type="match status" value="1"/>
</dbReference>
<dbReference type="Proteomes" id="UP000501812">
    <property type="component" value="Chromosome"/>
</dbReference>
<proteinExistence type="predicted"/>
<dbReference type="EMBL" id="CP051774">
    <property type="protein sequence ID" value="QJE95277.1"/>
    <property type="molecule type" value="Genomic_DNA"/>
</dbReference>
<dbReference type="InterPro" id="IPR007694">
    <property type="entry name" value="DNA_helicase_DnaB-like_C"/>
</dbReference>
<dbReference type="GO" id="GO:0006260">
    <property type="term" value="P:DNA replication"/>
    <property type="evidence" value="ECO:0007669"/>
    <property type="project" value="InterPro"/>
</dbReference>
<feature type="domain" description="SF4 helicase" evidence="2">
    <location>
        <begin position="33"/>
        <end position="123"/>
    </location>
</feature>
<dbReference type="Gene3D" id="3.40.50.300">
    <property type="entry name" value="P-loop containing nucleotide triphosphate hydrolases"/>
    <property type="match status" value="1"/>
</dbReference>
<evidence type="ECO:0000313" key="3">
    <source>
        <dbReference type="EMBL" id="QJE95277.1"/>
    </source>
</evidence>
<dbReference type="GO" id="GO:0005524">
    <property type="term" value="F:ATP binding"/>
    <property type="evidence" value="ECO:0007669"/>
    <property type="project" value="InterPro"/>
</dbReference>
<evidence type="ECO:0000313" key="4">
    <source>
        <dbReference type="Proteomes" id="UP000501812"/>
    </source>
</evidence>
<sequence>MVIEPQDGSLKPDLDRPTGIPAYRHTGIPAYRHTGIPELDEVLGPVMLEGGVVLVAGASGGGKTALACQVAQRAAIAGRQVLYLSSEIADDEALERMLSSAIPWNYDLLKDGGLQVDRVDTLAVPSDRNKTRSSQRKRFSPFVAWKET</sequence>
<evidence type="ECO:0000256" key="1">
    <source>
        <dbReference type="SAM" id="MobiDB-lite"/>
    </source>
</evidence>
<dbReference type="InterPro" id="IPR027417">
    <property type="entry name" value="P-loop_NTPase"/>
</dbReference>
<gene>
    <name evidence="3" type="ORF">HHL09_05625</name>
</gene>
<dbReference type="RefSeq" id="WP_169453571.1">
    <property type="nucleotide sequence ID" value="NZ_CP051774.1"/>
</dbReference>
<protein>
    <submittedName>
        <fullName evidence="3">AAA family ATPase</fullName>
    </submittedName>
</protein>